<feature type="transmembrane region" description="Helical" evidence="1">
    <location>
        <begin position="57"/>
        <end position="78"/>
    </location>
</feature>
<dbReference type="Pfam" id="PF10318">
    <property type="entry name" value="7TM_GPCR_Srh"/>
    <property type="match status" value="1"/>
</dbReference>
<proteinExistence type="predicted"/>
<feature type="transmembrane region" description="Helical" evidence="1">
    <location>
        <begin position="98"/>
        <end position="120"/>
    </location>
</feature>
<evidence type="ECO:0000256" key="1">
    <source>
        <dbReference type="SAM" id="Phobius"/>
    </source>
</evidence>
<evidence type="ECO:0008006" key="4">
    <source>
        <dbReference type="Google" id="ProtNLM"/>
    </source>
</evidence>
<gene>
    <name evidence="2" type="ORF">PFISCL1PPCAC_14235</name>
</gene>
<feature type="transmembrane region" description="Helical" evidence="1">
    <location>
        <begin position="25"/>
        <end position="45"/>
    </location>
</feature>
<keyword evidence="3" id="KW-1185">Reference proteome</keyword>
<evidence type="ECO:0000313" key="2">
    <source>
        <dbReference type="EMBL" id="GMT22938.1"/>
    </source>
</evidence>
<feature type="transmembrane region" description="Helical" evidence="1">
    <location>
        <begin position="203"/>
        <end position="228"/>
    </location>
</feature>
<dbReference type="InterPro" id="IPR019422">
    <property type="entry name" value="7TM_GPCR_serpentine_rcpt_Srh"/>
</dbReference>
<feature type="transmembrane region" description="Helical" evidence="1">
    <location>
        <begin position="282"/>
        <end position="304"/>
    </location>
</feature>
<dbReference type="PANTHER" id="PTHR45830:SF15">
    <property type="entry name" value="SERPENTINE RECEPTOR, CLASS I"/>
    <property type="match status" value="1"/>
</dbReference>
<keyword evidence="1" id="KW-0472">Membrane</keyword>
<accession>A0AAV5VU16</accession>
<feature type="transmembrane region" description="Helical" evidence="1">
    <location>
        <begin position="141"/>
        <end position="161"/>
    </location>
</feature>
<keyword evidence="1" id="KW-0812">Transmembrane</keyword>
<comment type="caution">
    <text evidence="2">The sequence shown here is derived from an EMBL/GenBank/DDBJ whole genome shotgun (WGS) entry which is preliminary data.</text>
</comment>
<organism evidence="2 3">
    <name type="scientific">Pristionchus fissidentatus</name>
    <dbReference type="NCBI Taxonomy" id="1538716"/>
    <lineage>
        <taxon>Eukaryota</taxon>
        <taxon>Metazoa</taxon>
        <taxon>Ecdysozoa</taxon>
        <taxon>Nematoda</taxon>
        <taxon>Chromadorea</taxon>
        <taxon>Rhabditida</taxon>
        <taxon>Rhabditina</taxon>
        <taxon>Diplogasteromorpha</taxon>
        <taxon>Diplogasteroidea</taxon>
        <taxon>Neodiplogasteridae</taxon>
        <taxon>Pristionchus</taxon>
    </lineage>
</organism>
<dbReference type="Proteomes" id="UP001432322">
    <property type="component" value="Unassembled WGS sequence"/>
</dbReference>
<dbReference type="AlphaFoldDB" id="A0AAV5VU16"/>
<evidence type="ECO:0000313" key="3">
    <source>
        <dbReference type="Proteomes" id="UP001432322"/>
    </source>
</evidence>
<dbReference type="PANTHER" id="PTHR45830">
    <property type="entry name" value="SERPENTINE RECEPTOR, CLASS I"/>
    <property type="match status" value="1"/>
</dbReference>
<protein>
    <recommendedName>
        <fullName evidence="4">G protein-coupled receptor</fullName>
    </recommendedName>
</protein>
<feature type="transmembrane region" description="Helical" evidence="1">
    <location>
        <begin position="249"/>
        <end position="270"/>
    </location>
</feature>
<keyword evidence="1" id="KW-1133">Transmembrane helix</keyword>
<reference evidence="2" key="1">
    <citation type="submission" date="2023-10" db="EMBL/GenBank/DDBJ databases">
        <title>Genome assembly of Pristionchus species.</title>
        <authorList>
            <person name="Yoshida K."/>
            <person name="Sommer R.J."/>
        </authorList>
    </citation>
    <scope>NUCLEOTIDE SEQUENCE</scope>
    <source>
        <strain evidence="2">RS5133</strain>
    </source>
</reference>
<sequence length="318" mass="36401">MAQNRSYGLQFDENFGIDLALKFQFFYGFVVLPIHPISIFVLIRYSRGLSNVLRAGYLVNQVQMLLHDLWTCFLFRAYPLLPYPIFYCEGLFCKANPSMSMMIEIFFMIHAISLLLFMLMNTHQQILPASSSFRFSPTVRISFVVIIYIALWSNGVAAIIFRENVENAAEIIRSNNLQWLYKRPGGLLVYGGENAMGDFGYEAYTIILSIALIAPARAFLVGTSVGYLKRQNLIGSRTMVLKKRVISALILQTAIVSFLYVYPLLLTILMMRFSVAFLPDFLLIPIRFLVIPLSMLNSLAQFYVQIRKNTMFHQIIVS</sequence>
<name>A0AAV5VU16_9BILA</name>
<dbReference type="EMBL" id="BTSY01000004">
    <property type="protein sequence ID" value="GMT22938.1"/>
    <property type="molecule type" value="Genomic_DNA"/>
</dbReference>